<protein>
    <submittedName>
        <fullName evidence="7">Adenylate cyclase 10</fullName>
        <ecNumber evidence="7">4.6.1.1</ecNumber>
    </submittedName>
</protein>
<evidence type="ECO:0000256" key="3">
    <source>
        <dbReference type="ARBA" id="ARBA00023239"/>
    </source>
</evidence>
<dbReference type="GO" id="GO:0005737">
    <property type="term" value="C:cytoplasm"/>
    <property type="evidence" value="ECO:0007669"/>
    <property type="project" value="TreeGrafter"/>
</dbReference>
<dbReference type="InterPro" id="IPR041664">
    <property type="entry name" value="AAA_16"/>
</dbReference>
<dbReference type="PANTHER" id="PTHR16305">
    <property type="entry name" value="TESTICULAR SOLUBLE ADENYLYL CYCLASE"/>
    <property type="match status" value="1"/>
</dbReference>
<feature type="domain" description="Guanylate cyclase" evidence="6">
    <location>
        <begin position="482"/>
        <end position="559"/>
    </location>
</feature>
<dbReference type="InterPro" id="IPR029787">
    <property type="entry name" value="Nucleotide_cyclase"/>
</dbReference>
<keyword evidence="3 7" id="KW-0456">Lyase</keyword>
<dbReference type="EMBL" id="UYJE01008454">
    <property type="protein sequence ID" value="VDI64000.1"/>
    <property type="molecule type" value="Genomic_DNA"/>
</dbReference>
<dbReference type="InterPro" id="IPR001054">
    <property type="entry name" value="A/G_cyclase"/>
</dbReference>
<evidence type="ECO:0000256" key="4">
    <source>
        <dbReference type="SAM" id="Coils"/>
    </source>
</evidence>
<gene>
    <name evidence="7" type="ORF">MGAL_10B009266</name>
</gene>
<evidence type="ECO:0000256" key="5">
    <source>
        <dbReference type="SAM" id="MobiDB-lite"/>
    </source>
</evidence>
<evidence type="ECO:0000313" key="7">
    <source>
        <dbReference type="EMBL" id="VDI64000.1"/>
    </source>
</evidence>
<comment type="caution">
    <text evidence="7">The sequence shown here is derived from an EMBL/GenBank/DDBJ whole genome shotgun (WGS) entry which is preliminary data.</text>
</comment>
<dbReference type="OrthoDB" id="194468at2759"/>
<dbReference type="Proteomes" id="UP000596742">
    <property type="component" value="Unassembled WGS sequence"/>
</dbReference>
<dbReference type="Gene3D" id="3.40.50.300">
    <property type="entry name" value="P-loop containing nucleotide triphosphate hydrolases"/>
    <property type="match status" value="1"/>
</dbReference>
<dbReference type="PANTHER" id="PTHR16305:SF28">
    <property type="entry name" value="GUANYLATE CYCLASE DOMAIN-CONTAINING PROTEIN"/>
    <property type="match status" value="1"/>
</dbReference>
<evidence type="ECO:0000256" key="1">
    <source>
        <dbReference type="ARBA" id="ARBA00022741"/>
    </source>
</evidence>
<dbReference type="SUPFAM" id="SSF55073">
    <property type="entry name" value="Nucleotide cyclase"/>
    <property type="match status" value="2"/>
</dbReference>
<feature type="region of interest" description="Disordered" evidence="5">
    <location>
        <begin position="217"/>
        <end position="285"/>
    </location>
</feature>
<sequence length="1757" mass="200518">KGLNADPDDDSLLDKLTPHVPGIVTFADHNRKLPWSTEYSTVLVFADVSGFTALCERYSAMQDSGIDKLTKTLNGYLGAIVENLISSEGDVLKFAGDAILAVWRVNSETEMTPILERVIACCLDIQKEYGEWQTDIGITLTVKMGISTGPMKVTFLGNNEFRVYVETGKAVSDVNVAESFCQSGYVVVSPDAWSLCTQEKYETELLHDEKHVHHFIGENGPNEQYPYPIQADGSAMKPSRKIKRRGSPAKSNKRKLKLVFPDNVQEDHKQDQPSTSHIDDLNKSSQTDEQWLSPLDLLAASIECHELKNELILRNEEIRNLKESILSEKIIPAGGAGKKHFRKVGHAAMFTTKLSFSPAEPTVPPVDVESNLLVPSDLPVEPTASKSSKLSKLRGIVKTVTDMKLDEALRLFILPPVLRKIDDFQPLEYLSEMRQVSIVFINLVLNKDENEGELLQKIFGVVYIQIKALHGCLNKVFLFDKGCTFLVLFGLPGFKHEQDCAHALMCSYRMKETLCDVTGVLHVSIGVTTGTTFCGVVGHSKRHEYSVIGRRVNFAARLMMHYQDKVTCDDRTFQLSRLPANNFDVLITKRMKGLRNVGIIREFKESEELGVGVNSVPYFHYPLLGCRKEVEMFEEQVITLKNEDAGKKVRHLVYVGASGIGKTRLLDHLIVGAEHRDLRVISCAVQMNDRFNNNFLTRHIMRMLITSAGFSHQIDREPEIIEKIASKGLLGSLGLMPHVLGTQLSKVNIYIKSDEVMGNPDDLSKANELIGTIAELCIHKSTPVVIILDDAQNIDEESWTTLYYLSQLTHILLVISIRPKAVDEPSCPAAASFFDSRNIYIEDIGGIESKYLTALACQLMDVVRIPVALERLLKERCHGVPYWCEQVLIDMVEKRQLMILETEEGSHIEESTIAPNANHIKRIQYRAEHPAAEFKQLNDIFLTATSIETLMDSKEPTSANFLKDLGYIHKETEHKGKSKQRIAVFSPHVNPVDIPVPDIMKNLITAKIDSMRATEQLIVKCASVLGETFPRDMIESILPNVNRIKARKSFKVLRKTGIFECANLHNPLYNKFSKDDEEYDIMECYCPQDNEHIDRSLCNLMKFTNLILMETCYKILMESQRKTLHASAANYLEKQANQIRKDIPYYALERPPPKFNQEEKDRNHSRRRSSNRVEDIAIADAESYMRVRGRRKGIQIQDVSVLLPTLLKSIESDRTQDQACESLMPIYSQIYHHRKATQNYMNIIDILVEEAAASIVMKQTSNAMKKLEDAEEVINEMIDKEKMDEEDDDLYVLYAKLARLTGKALYVSGEKEDALLYTRHAAKLLKIAEPEGYCNTHARYYFLWIFLKFLRISTKPRKPSTDKTVEQGYCLSELYEFEKENNEEWKMSINSFRQMIKITGRFSNLHQMIRAYKVMIEFCGKYNHPKMKDKLEKEFLASCLARSEELQADDLAMMSEVCSDICLKSLEKGDISRAISSGTAVVEIGDSMKQTDINRTVYPLMALTLLFTDKKTPCLDIMQKMKSYNKKKYSTVGQAWYHAINMEVMLSWNISQEPFDDSLDFATYLMSKADAVYNDMLPRYMLTMSIAMWYCRHDQWSSAQIWFDYWEVFDLGEINFLSVYVLARKIEIMLMSLSISKITKPKFLWKQLLTAASEDLKKMSVAVKKVVTLKPRYHHLNAYLLALKQKYCWSKLTIIRALKLAKKQGNELECGWIKHNRHHWFGRRAQIRGDNPAAAEWYKLFSNSYQQGFCTWPLVAK</sequence>
<feature type="non-terminal residue" evidence="7">
    <location>
        <position position="1"/>
    </location>
</feature>
<dbReference type="GO" id="GO:0035556">
    <property type="term" value="P:intracellular signal transduction"/>
    <property type="evidence" value="ECO:0007669"/>
    <property type="project" value="InterPro"/>
</dbReference>
<dbReference type="FunFam" id="3.30.70.1230:FF:000021">
    <property type="entry name" value="Adenylate cyclase type 10"/>
    <property type="match status" value="1"/>
</dbReference>
<evidence type="ECO:0000259" key="6">
    <source>
        <dbReference type="PROSITE" id="PS50125"/>
    </source>
</evidence>
<keyword evidence="8" id="KW-1185">Reference proteome</keyword>
<dbReference type="CDD" id="cd07302">
    <property type="entry name" value="CHD"/>
    <property type="match status" value="2"/>
</dbReference>
<dbReference type="GO" id="GO:0005524">
    <property type="term" value="F:ATP binding"/>
    <property type="evidence" value="ECO:0007669"/>
    <property type="project" value="UniProtKB-KW"/>
</dbReference>
<feature type="domain" description="Guanylate cyclase" evidence="6">
    <location>
        <begin position="42"/>
        <end position="178"/>
    </location>
</feature>
<dbReference type="GO" id="GO:0009190">
    <property type="term" value="P:cyclic nucleotide biosynthetic process"/>
    <property type="evidence" value="ECO:0007669"/>
    <property type="project" value="InterPro"/>
</dbReference>
<dbReference type="PROSITE" id="PS50125">
    <property type="entry name" value="GUANYLATE_CYCLASE_2"/>
    <property type="match status" value="2"/>
</dbReference>
<keyword evidence="1" id="KW-0547">Nucleotide-binding</keyword>
<evidence type="ECO:0000256" key="2">
    <source>
        <dbReference type="ARBA" id="ARBA00022840"/>
    </source>
</evidence>
<feature type="compositionally biased region" description="Basic and acidic residues" evidence="5">
    <location>
        <begin position="265"/>
        <end position="282"/>
    </location>
</feature>
<dbReference type="GO" id="GO:0004016">
    <property type="term" value="F:adenylate cyclase activity"/>
    <property type="evidence" value="ECO:0007669"/>
    <property type="project" value="UniProtKB-EC"/>
</dbReference>
<feature type="region of interest" description="Disordered" evidence="5">
    <location>
        <begin position="1150"/>
        <end position="1172"/>
    </location>
</feature>
<dbReference type="Pfam" id="PF00211">
    <property type="entry name" value="Guanylate_cyc"/>
    <property type="match status" value="2"/>
</dbReference>
<accession>A0A8B6GHF5</accession>
<dbReference type="Gene3D" id="3.30.70.1230">
    <property type="entry name" value="Nucleotide cyclase"/>
    <property type="match status" value="2"/>
</dbReference>
<evidence type="ECO:0000313" key="8">
    <source>
        <dbReference type="Proteomes" id="UP000596742"/>
    </source>
</evidence>
<dbReference type="SUPFAM" id="SSF52540">
    <property type="entry name" value="P-loop containing nucleoside triphosphate hydrolases"/>
    <property type="match status" value="1"/>
</dbReference>
<feature type="compositionally biased region" description="Basic residues" evidence="5">
    <location>
        <begin position="238"/>
        <end position="257"/>
    </location>
</feature>
<name>A0A8B6GHF5_MYTGA</name>
<reference evidence="7" key="1">
    <citation type="submission" date="2018-11" db="EMBL/GenBank/DDBJ databases">
        <authorList>
            <person name="Alioto T."/>
            <person name="Alioto T."/>
        </authorList>
    </citation>
    <scope>NUCLEOTIDE SEQUENCE</scope>
</reference>
<proteinExistence type="predicted"/>
<dbReference type="EC" id="4.6.1.1" evidence="7"/>
<organism evidence="7 8">
    <name type="scientific">Mytilus galloprovincialis</name>
    <name type="common">Mediterranean mussel</name>
    <dbReference type="NCBI Taxonomy" id="29158"/>
    <lineage>
        <taxon>Eukaryota</taxon>
        <taxon>Metazoa</taxon>
        <taxon>Spiralia</taxon>
        <taxon>Lophotrochozoa</taxon>
        <taxon>Mollusca</taxon>
        <taxon>Bivalvia</taxon>
        <taxon>Autobranchia</taxon>
        <taxon>Pteriomorphia</taxon>
        <taxon>Mytilida</taxon>
        <taxon>Mytiloidea</taxon>
        <taxon>Mytilidae</taxon>
        <taxon>Mytilinae</taxon>
        <taxon>Mytilus</taxon>
    </lineage>
</organism>
<keyword evidence="2" id="KW-0067">ATP-binding</keyword>
<dbReference type="Pfam" id="PF13191">
    <property type="entry name" value="AAA_16"/>
    <property type="match status" value="1"/>
</dbReference>
<dbReference type="FunFam" id="3.30.70.1230:FF:000017">
    <property type="entry name" value="Adenylate cyclase type 10"/>
    <property type="match status" value="1"/>
</dbReference>
<feature type="coiled-coil region" evidence="4">
    <location>
        <begin position="1260"/>
        <end position="1287"/>
    </location>
</feature>
<keyword evidence="4" id="KW-0175">Coiled coil</keyword>
<dbReference type="InterPro" id="IPR027417">
    <property type="entry name" value="P-loop_NTPase"/>
</dbReference>